<name>A0A4Q7MW62_9BACT</name>
<sequence length="312" mass="36338">MRPKYVITGLIILAVIATVLHFWMEKRYQSTMLYKTQWIMQKQKQHYDYVTLGASHAYVGFDVAVADSMLQKKGINISLDGSLIGTQSVLADLFFNRNKNKTPILFFCIDNPSAINTEVLADIADGRMMPYMNYPEVFGFYKPYGIKWYFDRYVPMWKYAEYNYYWGPHIFADTWGHYMKPDFDTTCGSRYDYGNYYDNTDTMTVSLDFQLKESGSGYKYFKKIIQVCKDNNITPVLFTLPLGRADTSAEAKQHLADFNAYCQKEGMEFYYLGDYLNYDFKYFGTKGHLNKRGAELATQKFIGEYIAKQSAK</sequence>
<protein>
    <recommendedName>
        <fullName evidence="4">SGNH/GDSL hydrolase family protein</fullName>
    </recommendedName>
</protein>
<evidence type="ECO:0008006" key="4">
    <source>
        <dbReference type="Google" id="ProtNLM"/>
    </source>
</evidence>
<organism evidence="2 3">
    <name type="scientific">Pseudobacter ginsenosidimutans</name>
    <dbReference type="NCBI Taxonomy" id="661488"/>
    <lineage>
        <taxon>Bacteria</taxon>
        <taxon>Pseudomonadati</taxon>
        <taxon>Bacteroidota</taxon>
        <taxon>Chitinophagia</taxon>
        <taxon>Chitinophagales</taxon>
        <taxon>Chitinophagaceae</taxon>
        <taxon>Pseudobacter</taxon>
    </lineage>
</organism>
<gene>
    <name evidence="2" type="ORF">EV199_3182</name>
</gene>
<dbReference type="EMBL" id="SGXA01000002">
    <property type="protein sequence ID" value="RZS71280.1"/>
    <property type="molecule type" value="Genomic_DNA"/>
</dbReference>
<keyword evidence="1" id="KW-0812">Transmembrane</keyword>
<keyword evidence="1" id="KW-1133">Transmembrane helix</keyword>
<evidence type="ECO:0000256" key="1">
    <source>
        <dbReference type="SAM" id="Phobius"/>
    </source>
</evidence>
<dbReference type="AlphaFoldDB" id="A0A4Q7MW62"/>
<comment type="caution">
    <text evidence="2">The sequence shown here is derived from an EMBL/GenBank/DDBJ whole genome shotgun (WGS) entry which is preliminary data.</text>
</comment>
<keyword evidence="3" id="KW-1185">Reference proteome</keyword>
<dbReference type="RefSeq" id="WP_130541805.1">
    <property type="nucleotide sequence ID" value="NZ_CP042431.1"/>
</dbReference>
<feature type="transmembrane region" description="Helical" evidence="1">
    <location>
        <begin position="6"/>
        <end position="24"/>
    </location>
</feature>
<evidence type="ECO:0000313" key="2">
    <source>
        <dbReference type="EMBL" id="RZS71280.1"/>
    </source>
</evidence>
<keyword evidence="1" id="KW-0472">Membrane</keyword>
<evidence type="ECO:0000313" key="3">
    <source>
        <dbReference type="Proteomes" id="UP000293874"/>
    </source>
</evidence>
<proteinExistence type="predicted"/>
<reference evidence="2 3" key="1">
    <citation type="submission" date="2019-02" db="EMBL/GenBank/DDBJ databases">
        <title>Genomic Encyclopedia of Type Strains, Phase IV (KMG-IV): sequencing the most valuable type-strain genomes for metagenomic binning, comparative biology and taxonomic classification.</title>
        <authorList>
            <person name="Goeker M."/>
        </authorList>
    </citation>
    <scope>NUCLEOTIDE SEQUENCE [LARGE SCALE GENOMIC DNA]</scope>
    <source>
        <strain evidence="2 3">DSM 18116</strain>
    </source>
</reference>
<dbReference type="OrthoDB" id="835079at2"/>
<dbReference type="Proteomes" id="UP000293874">
    <property type="component" value="Unassembled WGS sequence"/>
</dbReference>
<accession>A0A4Q7MW62</accession>